<dbReference type="PANTHER" id="PTHR14309">
    <property type="entry name" value="EXPRESSED PROTEIN"/>
    <property type="match status" value="1"/>
</dbReference>
<evidence type="ECO:0000259" key="4">
    <source>
        <dbReference type="PROSITE" id="PS50003"/>
    </source>
</evidence>
<keyword evidence="6" id="KW-1185">Reference proteome</keyword>
<dbReference type="AlphaFoldDB" id="A0AAV2B9D8"/>
<reference evidence="5 6" key="1">
    <citation type="submission" date="2024-04" db="EMBL/GenBank/DDBJ databases">
        <authorList>
            <person name="Rising A."/>
            <person name="Reimegard J."/>
            <person name="Sonavane S."/>
            <person name="Akerstrom W."/>
            <person name="Nylinder S."/>
            <person name="Hedman E."/>
            <person name="Kallberg Y."/>
        </authorList>
    </citation>
    <scope>NUCLEOTIDE SEQUENCE [LARGE SCALE GENOMIC DNA]</scope>
</reference>
<dbReference type="GO" id="GO:0016020">
    <property type="term" value="C:membrane"/>
    <property type="evidence" value="ECO:0007669"/>
    <property type="project" value="UniProtKB-SubCell"/>
</dbReference>
<evidence type="ECO:0000256" key="1">
    <source>
        <dbReference type="ARBA" id="ARBA00004370"/>
    </source>
</evidence>
<dbReference type="EMBL" id="CAXIEN010000301">
    <property type="protein sequence ID" value="CAL1292229.1"/>
    <property type="molecule type" value="Genomic_DNA"/>
</dbReference>
<accession>A0AAV2B9D8</accession>
<feature type="domain" description="PH" evidence="4">
    <location>
        <begin position="370"/>
        <end position="484"/>
    </location>
</feature>
<dbReference type="Proteomes" id="UP001497382">
    <property type="component" value="Unassembled WGS sequence"/>
</dbReference>
<feature type="compositionally biased region" description="Polar residues" evidence="3">
    <location>
        <begin position="152"/>
        <end position="173"/>
    </location>
</feature>
<evidence type="ECO:0000256" key="2">
    <source>
        <dbReference type="ARBA" id="ARBA00023136"/>
    </source>
</evidence>
<dbReference type="PANTHER" id="PTHR14309:SF12">
    <property type="entry name" value="PH DOMAIN-CONTAINING PROTEIN"/>
    <property type="match status" value="1"/>
</dbReference>
<comment type="caution">
    <text evidence="5">The sequence shown here is derived from an EMBL/GenBank/DDBJ whole genome shotgun (WGS) entry which is preliminary data.</text>
</comment>
<dbReference type="PROSITE" id="PS50003">
    <property type="entry name" value="PH_DOMAIN"/>
    <property type="match status" value="1"/>
</dbReference>
<feature type="region of interest" description="Disordered" evidence="3">
    <location>
        <begin position="483"/>
        <end position="585"/>
    </location>
</feature>
<evidence type="ECO:0000256" key="3">
    <source>
        <dbReference type="SAM" id="MobiDB-lite"/>
    </source>
</evidence>
<dbReference type="SUPFAM" id="SSF50729">
    <property type="entry name" value="PH domain-like"/>
    <property type="match status" value="2"/>
</dbReference>
<dbReference type="InterPro" id="IPR011993">
    <property type="entry name" value="PH-like_dom_sf"/>
</dbReference>
<dbReference type="SMART" id="SM00233">
    <property type="entry name" value="PH"/>
    <property type="match status" value="2"/>
</dbReference>
<dbReference type="Gene3D" id="2.30.29.30">
    <property type="entry name" value="Pleckstrin-homology domain (PH domain)/Phosphotyrosine-binding domain (PTB)"/>
    <property type="match status" value="2"/>
</dbReference>
<feature type="region of interest" description="Disordered" evidence="3">
    <location>
        <begin position="125"/>
        <end position="195"/>
    </location>
</feature>
<feature type="non-terminal residue" evidence="5">
    <location>
        <position position="609"/>
    </location>
</feature>
<organism evidence="5 6">
    <name type="scientific">Larinioides sclopetarius</name>
    <dbReference type="NCBI Taxonomy" id="280406"/>
    <lineage>
        <taxon>Eukaryota</taxon>
        <taxon>Metazoa</taxon>
        <taxon>Ecdysozoa</taxon>
        <taxon>Arthropoda</taxon>
        <taxon>Chelicerata</taxon>
        <taxon>Arachnida</taxon>
        <taxon>Araneae</taxon>
        <taxon>Araneomorphae</taxon>
        <taxon>Entelegynae</taxon>
        <taxon>Araneoidea</taxon>
        <taxon>Araneidae</taxon>
        <taxon>Larinioides</taxon>
    </lineage>
</organism>
<evidence type="ECO:0000313" key="5">
    <source>
        <dbReference type="EMBL" id="CAL1292229.1"/>
    </source>
</evidence>
<dbReference type="InterPro" id="IPR039680">
    <property type="entry name" value="PLEKHB1/2"/>
</dbReference>
<dbReference type="CDD" id="cd00821">
    <property type="entry name" value="PH"/>
    <property type="match status" value="1"/>
</dbReference>
<keyword evidence="2" id="KW-0472">Membrane</keyword>
<feature type="compositionally biased region" description="Low complexity" evidence="3">
    <location>
        <begin position="518"/>
        <end position="537"/>
    </location>
</feature>
<gene>
    <name evidence="5" type="ORF">LARSCL_LOCUS17539</name>
</gene>
<name>A0AAV2B9D8_9ARAC</name>
<sequence>MGCCDENSVQLSKMELEIKSGPMLWYKRRFFGSNWRGVHSVLYDDSSFISYEDYSRQESKGSVVLKDAPELIAFGTNTSQIPDRPDLPGHYEPKGLLSFGERGTKTVHWFLCPNEEEVTSWMGAIASTLPPPPAPPRIPPPPQMPAPTAPPNSNQEQTPASSYPTGHSTQQNNPHQTAPHQTQQPPPGCTPNQQQMPKAASECNCGKNGESSLDGGKKICMCKDGFIEKDGICQDCNCGKNGECSLDGGKKICKCKDDIIDKDGICQECDCGKNGESSLDGEKKICKCKNGFIEKDGICQECYCGKNGECSLDGEKKICKSKDGFIEKDGIFQECNCGKNGEGSLEGGMKICKCIDGFNENHGKSQKMALEIKSGPMLWYKRRFFGSNWREVHSVLYDDNSFISFEGKSWQESKGVVVLKGTPELIAFGTNTSQVPDRPDLPDHYKSKEVLSFCVRGAKTVHWFLCPNEEEVKSWISAISSTLPPPPQMSAPTAAPNSNQEQTPASPYPTGHSTEQNNPHQAAPQYQYQQSPPNQQQTPRAASGLPGQYPQQANYRPPPNDGNNTVSPYPQSYPSGGGGPTTVAVQQDRPGYIADGGGDAFSMPMLLGT</sequence>
<comment type="subcellular location">
    <subcellularLocation>
        <location evidence="1">Membrane</location>
    </subcellularLocation>
</comment>
<feature type="compositionally biased region" description="Low complexity" evidence="3">
    <location>
        <begin position="174"/>
        <end position="183"/>
    </location>
</feature>
<proteinExistence type="predicted"/>
<dbReference type="GO" id="GO:0045595">
    <property type="term" value="P:regulation of cell differentiation"/>
    <property type="evidence" value="ECO:0007669"/>
    <property type="project" value="TreeGrafter"/>
</dbReference>
<feature type="compositionally biased region" description="Polar residues" evidence="3">
    <location>
        <begin position="495"/>
        <end position="517"/>
    </location>
</feature>
<protein>
    <recommendedName>
        <fullName evidence="4">PH domain-containing protein</fullName>
    </recommendedName>
</protein>
<evidence type="ECO:0000313" key="6">
    <source>
        <dbReference type="Proteomes" id="UP001497382"/>
    </source>
</evidence>
<dbReference type="InterPro" id="IPR001849">
    <property type="entry name" value="PH_domain"/>
</dbReference>
<dbReference type="Pfam" id="PF00169">
    <property type="entry name" value="PH"/>
    <property type="match status" value="1"/>
</dbReference>
<feature type="compositionally biased region" description="Pro residues" evidence="3">
    <location>
        <begin position="129"/>
        <end position="150"/>
    </location>
</feature>